<evidence type="ECO:0000313" key="3">
    <source>
        <dbReference type="EMBL" id="CAF1527654.1"/>
    </source>
</evidence>
<keyword evidence="1" id="KW-0472">Membrane</keyword>
<accession>A0A815VAS8</accession>
<gene>
    <name evidence="2" type="ORF">EDS130_LOCUS11446</name>
    <name evidence="3" type="ORF">XAT740_LOCUS41229</name>
</gene>
<dbReference type="EMBL" id="CAJNOJ010000041">
    <property type="protein sequence ID" value="CAF0933847.1"/>
    <property type="molecule type" value="Genomic_DNA"/>
</dbReference>
<feature type="transmembrane region" description="Helical" evidence="1">
    <location>
        <begin position="95"/>
        <end position="118"/>
    </location>
</feature>
<keyword evidence="1" id="KW-0812">Transmembrane</keyword>
<dbReference type="OrthoDB" id="10034912at2759"/>
<evidence type="ECO:0000313" key="2">
    <source>
        <dbReference type="EMBL" id="CAF0933847.1"/>
    </source>
</evidence>
<comment type="caution">
    <text evidence="3">The sequence shown here is derived from an EMBL/GenBank/DDBJ whole genome shotgun (WGS) entry which is preliminary data.</text>
</comment>
<protein>
    <submittedName>
        <fullName evidence="3">Uncharacterized protein</fullName>
    </submittedName>
</protein>
<name>A0A815VAS8_ADIRI</name>
<feature type="transmembrane region" description="Helical" evidence="1">
    <location>
        <begin position="62"/>
        <end position="83"/>
    </location>
</feature>
<keyword evidence="1" id="KW-1133">Transmembrane helix</keyword>
<sequence length="218" mass="24434">METTRIPSSPTVIIQGEGADVNMKINKTVFRLGWLSFICGACAFLTHYISLDHLENFSPFNAGLIAGFFLMIAGLASIAAGYHETSYKYYLHAQIWSFIVDLLLAPGLIIVAISALIIDSQDIRPLCRAEHESELNILCVKETNLYDLSRTLNIIQLAIGAVCFVTHIILLSNQRRMLERMIIAENDVAKEVVMYAQPMNQMIYYADSPPKYEDLPLS</sequence>
<organism evidence="3 4">
    <name type="scientific">Adineta ricciae</name>
    <name type="common">Rotifer</name>
    <dbReference type="NCBI Taxonomy" id="249248"/>
    <lineage>
        <taxon>Eukaryota</taxon>
        <taxon>Metazoa</taxon>
        <taxon>Spiralia</taxon>
        <taxon>Gnathifera</taxon>
        <taxon>Rotifera</taxon>
        <taxon>Eurotatoria</taxon>
        <taxon>Bdelloidea</taxon>
        <taxon>Adinetida</taxon>
        <taxon>Adinetidae</taxon>
        <taxon>Adineta</taxon>
    </lineage>
</organism>
<dbReference type="Proteomes" id="UP000663852">
    <property type="component" value="Unassembled WGS sequence"/>
</dbReference>
<reference evidence="3" key="1">
    <citation type="submission" date="2021-02" db="EMBL/GenBank/DDBJ databases">
        <authorList>
            <person name="Nowell W R."/>
        </authorList>
    </citation>
    <scope>NUCLEOTIDE SEQUENCE</scope>
</reference>
<feature type="transmembrane region" description="Helical" evidence="1">
    <location>
        <begin position="154"/>
        <end position="171"/>
    </location>
</feature>
<dbReference type="AlphaFoldDB" id="A0A815VAS8"/>
<proteinExistence type="predicted"/>
<evidence type="ECO:0000256" key="1">
    <source>
        <dbReference type="SAM" id="Phobius"/>
    </source>
</evidence>
<feature type="transmembrane region" description="Helical" evidence="1">
    <location>
        <begin position="32"/>
        <end position="50"/>
    </location>
</feature>
<dbReference type="Proteomes" id="UP000663828">
    <property type="component" value="Unassembled WGS sequence"/>
</dbReference>
<evidence type="ECO:0000313" key="4">
    <source>
        <dbReference type="Proteomes" id="UP000663828"/>
    </source>
</evidence>
<dbReference type="EMBL" id="CAJNOR010004792">
    <property type="protein sequence ID" value="CAF1527654.1"/>
    <property type="molecule type" value="Genomic_DNA"/>
</dbReference>
<keyword evidence="4" id="KW-1185">Reference proteome</keyword>